<dbReference type="Proteomes" id="UP000472521">
    <property type="component" value="Unassembled WGS sequence"/>
</dbReference>
<reference evidence="11 15" key="1">
    <citation type="journal article" date="2014" name="J. Infect. Dis.">
        <title>Molecular characterization of a novel botulinum neurotoxin type H gene.</title>
        <authorList>
            <person name="Dover N."/>
            <person name="Barash J.R."/>
            <person name="Hill K.K."/>
            <person name="Xie G."/>
            <person name="Arnon S.S."/>
        </authorList>
    </citation>
    <scope>NUCLEOTIDE SEQUENCE [LARGE SCALE GENOMIC DNA]</scope>
    <source>
        <strain evidence="11 15">IBCA10-7060</strain>
    </source>
</reference>
<keyword evidence="5 6" id="KW-0411">Iron-sulfur</keyword>
<keyword evidence="3 6" id="KW-0249">Electron transport</keyword>
<dbReference type="PRINTS" id="PR00352">
    <property type="entry name" value="3FE4SFRDOXIN"/>
</dbReference>
<dbReference type="EMBL" id="CP069280">
    <property type="protein sequence ID" value="QRI53659.1"/>
    <property type="molecule type" value="Genomic_DNA"/>
</dbReference>
<dbReference type="GO" id="GO:0009055">
    <property type="term" value="F:electron transfer activity"/>
    <property type="evidence" value="ECO:0007669"/>
    <property type="project" value="UniProtKB-UniRule"/>
</dbReference>
<dbReference type="AlphaFoldDB" id="A0A0A2HBY2"/>
<reference evidence="11" key="4">
    <citation type="submission" date="2021-02" db="EMBL/GenBank/DDBJ databases">
        <authorList>
            <person name="Dover N."/>
            <person name="Barash J.R."/>
            <person name="Bell J.M."/>
            <person name="Sylvester M.D."/>
            <person name="Arnon S."/>
        </authorList>
    </citation>
    <scope>NUCLEOTIDE SEQUENCE</scope>
    <source>
        <strain evidence="11">IBCA10-7060</strain>
    </source>
</reference>
<evidence type="ECO:0000256" key="4">
    <source>
        <dbReference type="ARBA" id="ARBA00023004"/>
    </source>
</evidence>
<comment type="function">
    <text evidence="6">Ferredoxins are iron-sulfur proteins that transfer electrons in a wide variety of metabolic reactions.</text>
</comment>
<dbReference type="PANTHER" id="PTHR36923:SF3">
    <property type="entry name" value="FERREDOXIN"/>
    <property type="match status" value="1"/>
</dbReference>
<evidence type="ECO:0000313" key="15">
    <source>
        <dbReference type="Proteomes" id="UP000663464"/>
    </source>
</evidence>
<dbReference type="Proteomes" id="UP000473887">
    <property type="component" value="Unassembled WGS sequence"/>
</dbReference>
<name>A0A0A2HBY2_CLOBO</name>
<proteinExistence type="predicted"/>
<evidence type="ECO:0000313" key="9">
    <source>
        <dbReference type="EMBL" id="NFF03157.1"/>
    </source>
</evidence>
<dbReference type="EMBL" id="SWND01000010">
    <property type="protein sequence ID" value="NFF03157.1"/>
    <property type="molecule type" value="Genomic_DNA"/>
</dbReference>
<dbReference type="PANTHER" id="PTHR36923">
    <property type="entry name" value="FERREDOXIN"/>
    <property type="match status" value="1"/>
</dbReference>
<dbReference type="EMBL" id="SWQE01000003">
    <property type="protein sequence ID" value="NFJ08379.1"/>
    <property type="molecule type" value="Genomic_DNA"/>
</dbReference>
<dbReference type="GO" id="GO:0005506">
    <property type="term" value="F:iron ion binding"/>
    <property type="evidence" value="ECO:0007669"/>
    <property type="project" value="UniProtKB-UniRule"/>
</dbReference>
<keyword evidence="2 6" id="KW-0479">Metal-binding</keyword>
<dbReference type="Proteomes" id="UP000663464">
    <property type="component" value="Chromosome"/>
</dbReference>
<evidence type="ECO:0000256" key="3">
    <source>
        <dbReference type="ARBA" id="ARBA00022982"/>
    </source>
</evidence>
<evidence type="ECO:0000313" key="12">
    <source>
        <dbReference type="Proteomes" id="UP000472521"/>
    </source>
</evidence>
<keyword evidence="4 6" id="KW-0408">Iron</keyword>
<evidence type="ECO:0000313" key="14">
    <source>
        <dbReference type="Proteomes" id="UP000480039"/>
    </source>
</evidence>
<dbReference type="EMBL" id="SGKC01000034">
    <property type="protein sequence ID" value="NEZ93236.1"/>
    <property type="molecule type" value="Genomic_DNA"/>
</dbReference>
<evidence type="ECO:0000259" key="7">
    <source>
        <dbReference type="PROSITE" id="PS51379"/>
    </source>
</evidence>
<evidence type="ECO:0000256" key="2">
    <source>
        <dbReference type="ARBA" id="ARBA00022723"/>
    </source>
</evidence>
<dbReference type="RefSeq" id="WP_003360608.1">
    <property type="nucleotide sequence ID" value="NZ_CP013707.1"/>
</dbReference>
<evidence type="ECO:0000313" key="10">
    <source>
        <dbReference type="EMBL" id="NFJ08379.1"/>
    </source>
</evidence>
<evidence type="ECO:0000313" key="8">
    <source>
        <dbReference type="EMBL" id="NEZ93236.1"/>
    </source>
</evidence>
<reference evidence="8 13" key="2">
    <citation type="submission" date="2019-02" db="EMBL/GenBank/DDBJ databases">
        <title>Genome sequencing of Clostridium botulinum clinical isolates.</title>
        <authorList>
            <person name="Brunt J."/>
            <person name="Van Vliet A.H.M."/>
            <person name="Stringer S.C."/>
            <person name="Grant K.A."/>
            <person name="Carter A.C."/>
            <person name="Peck M.W."/>
        </authorList>
    </citation>
    <scope>NUCLEOTIDE SEQUENCE [LARGE SCALE GENOMIC DNA]</scope>
    <source>
        <strain evidence="8 13">H142660711</strain>
    </source>
</reference>
<evidence type="ECO:0000256" key="6">
    <source>
        <dbReference type="RuleBase" id="RU368020"/>
    </source>
</evidence>
<organism evidence="10 14">
    <name type="scientific">Clostridium botulinum</name>
    <dbReference type="NCBI Taxonomy" id="1491"/>
    <lineage>
        <taxon>Bacteria</taxon>
        <taxon>Bacillati</taxon>
        <taxon>Bacillota</taxon>
        <taxon>Clostridia</taxon>
        <taxon>Eubacteriales</taxon>
        <taxon>Clostridiaceae</taxon>
        <taxon>Clostridium</taxon>
    </lineage>
</organism>
<dbReference type="InterPro" id="IPR017896">
    <property type="entry name" value="4Fe4S_Fe-S-bd"/>
</dbReference>
<gene>
    <name evidence="8" type="ORF">EXM69_15130</name>
    <name evidence="10" type="ORF">FC871_07760</name>
    <name evidence="9" type="ORF">FCV25_15600</name>
    <name evidence="11" type="ORF">JQS73_00565</name>
</gene>
<keyword evidence="1 6" id="KW-0813">Transport</keyword>
<evidence type="ECO:0000256" key="1">
    <source>
        <dbReference type="ARBA" id="ARBA00022448"/>
    </source>
</evidence>
<dbReference type="Pfam" id="PF13459">
    <property type="entry name" value="Fer4_15"/>
    <property type="match status" value="1"/>
</dbReference>
<evidence type="ECO:0000313" key="13">
    <source>
        <dbReference type="Proteomes" id="UP000473887"/>
    </source>
</evidence>
<dbReference type="PROSITE" id="PS51379">
    <property type="entry name" value="4FE4S_FER_2"/>
    <property type="match status" value="1"/>
</dbReference>
<evidence type="ECO:0000313" key="11">
    <source>
        <dbReference type="EMBL" id="QRI53659.1"/>
    </source>
</evidence>
<protein>
    <recommendedName>
        <fullName evidence="6">Ferredoxin</fullName>
    </recommendedName>
</protein>
<reference evidence="12 14" key="3">
    <citation type="submission" date="2019-04" db="EMBL/GenBank/DDBJ databases">
        <title>Genome sequencing of Clostridium botulinum Groups I-IV and Clostridium butyricum.</title>
        <authorList>
            <person name="Brunt J."/>
            <person name="Van Vliet A.H.M."/>
            <person name="Stringer S.C."/>
            <person name="Carter A.T."/>
            <person name="Peck M.W."/>
        </authorList>
    </citation>
    <scope>NUCLEOTIDE SEQUENCE [LARGE SCALE GENOMIC DNA]</scope>
    <source>
        <strain evidence="10 14">Colworth BL30</strain>
        <strain evidence="9 12">IFR 18/054</strain>
    </source>
</reference>
<dbReference type="GO" id="GO:0051536">
    <property type="term" value="F:iron-sulfur cluster binding"/>
    <property type="evidence" value="ECO:0007669"/>
    <property type="project" value="UniProtKB-KW"/>
</dbReference>
<dbReference type="InterPro" id="IPR001080">
    <property type="entry name" value="3Fe4S_ferredoxin"/>
</dbReference>
<dbReference type="Gene3D" id="3.30.70.20">
    <property type="match status" value="1"/>
</dbReference>
<accession>A0A0A2HBY2</accession>
<dbReference type="SUPFAM" id="SSF54862">
    <property type="entry name" value="4Fe-4S ferredoxins"/>
    <property type="match status" value="1"/>
</dbReference>
<feature type="domain" description="4Fe-4S ferredoxin-type" evidence="7">
    <location>
        <begin position="1"/>
        <end position="29"/>
    </location>
</feature>
<sequence length="63" mass="7017">MKIEIDKDKCIGCGLCEEIGDGLFKVGEEDKAELTIDPIPIMKEQYGKEAEYVCPVNAIRTII</sequence>
<dbReference type="InterPro" id="IPR051269">
    <property type="entry name" value="Fe-S_cluster_ET"/>
</dbReference>
<evidence type="ECO:0000256" key="5">
    <source>
        <dbReference type="ARBA" id="ARBA00023014"/>
    </source>
</evidence>
<dbReference type="Proteomes" id="UP000480039">
    <property type="component" value="Unassembled WGS sequence"/>
</dbReference>